<name>A0A439D2K0_9PEZI</name>
<dbReference type="EMBL" id="RYZI01000189">
    <property type="protein sequence ID" value="RWA08660.1"/>
    <property type="molecule type" value="Genomic_DNA"/>
</dbReference>
<evidence type="ECO:0000256" key="1">
    <source>
        <dbReference type="SAM" id="MobiDB-lite"/>
    </source>
</evidence>
<feature type="domain" description="Carboxymuconolactone decarboxylase-like" evidence="2">
    <location>
        <begin position="34"/>
        <end position="99"/>
    </location>
</feature>
<dbReference type="Pfam" id="PF02627">
    <property type="entry name" value="CMD"/>
    <property type="match status" value="1"/>
</dbReference>
<comment type="caution">
    <text evidence="3">The sequence shown here is derived from an EMBL/GenBank/DDBJ whole genome shotgun (WGS) entry which is preliminary data.</text>
</comment>
<accession>A0A439D2K0</accession>
<dbReference type="PANTHER" id="PTHR33930">
    <property type="entry name" value="ALKYL HYDROPEROXIDE REDUCTASE AHPD"/>
    <property type="match status" value="1"/>
</dbReference>
<dbReference type="InterPro" id="IPR029032">
    <property type="entry name" value="AhpD-like"/>
</dbReference>
<protein>
    <recommendedName>
        <fullName evidence="2">Carboxymuconolactone decarboxylase-like domain-containing protein</fullName>
    </recommendedName>
</protein>
<reference evidence="3 4" key="1">
    <citation type="submission" date="2018-12" db="EMBL/GenBank/DDBJ databases">
        <title>Draft genome sequence of Xylaria grammica IHI A82.</title>
        <authorList>
            <person name="Buettner E."/>
            <person name="Kellner H."/>
        </authorList>
    </citation>
    <scope>NUCLEOTIDE SEQUENCE [LARGE SCALE GENOMIC DNA]</scope>
    <source>
        <strain evidence="3 4">IHI A82</strain>
    </source>
</reference>
<keyword evidence="4" id="KW-1185">Reference proteome</keyword>
<dbReference type="GO" id="GO:0051920">
    <property type="term" value="F:peroxiredoxin activity"/>
    <property type="evidence" value="ECO:0007669"/>
    <property type="project" value="InterPro"/>
</dbReference>
<evidence type="ECO:0000313" key="4">
    <source>
        <dbReference type="Proteomes" id="UP000286045"/>
    </source>
</evidence>
<dbReference type="AlphaFoldDB" id="A0A439D2K0"/>
<dbReference type="STRING" id="363999.A0A439D2K0"/>
<dbReference type="Gene3D" id="1.20.1290.10">
    <property type="entry name" value="AhpD-like"/>
    <property type="match status" value="1"/>
</dbReference>
<dbReference type="InterPro" id="IPR003779">
    <property type="entry name" value="CMD-like"/>
</dbReference>
<gene>
    <name evidence="3" type="ORF">EKO27_g6444</name>
</gene>
<proteinExistence type="predicted"/>
<evidence type="ECO:0000313" key="3">
    <source>
        <dbReference type="EMBL" id="RWA08660.1"/>
    </source>
</evidence>
<evidence type="ECO:0000259" key="2">
    <source>
        <dbReference type="Pfam" id="PF02627"/>
    </source>
</evidence>
<dbReference type="PANTHER" id="PTHR33930:SF2">
    <property type="entry name" value="BLR3452 PROTEIN"/>
    <property type="match status" value="1"/>
</dbReference>
<sequence length="181" mass="20234">MATEEQKKLKDEFDSKLGPEAFHEGWESLLRVDPAFFSASVSLASVSRRKAHLSRKVQALISLAVDCAATHLYEPGIREHIKTAAKEGASRDEIIEVIELTSTLGIHACNIGVPLLVEVLKEEGKFLDDITRPYNETQQGLQWEFTEKRGYWHTSGRISCGWTQSSSRGISSSQPYRGSRI</sequence>
<organism evidence="3 4">
    <name type="scientific">Xylaria grammica</name>
    <dbReference type="NCBI Taxonomy" id="363999"/>
    <lineage>
        <taxon>Eukaryota</taxon>
        <taxon>Fungi</taxon>
        <taxon>Dikarya</taxon>
        <taxon>Ascomycota</taxon>
        <taxon>Pezizomycotina</taxon>
        <taxon>Sordariomycetes</taxon>
        <taxon>Xylariomycetidae</taxon>
        <taxon>Xylariales</taxon>
        <taxon>Xylariaceae</taxon>
        <taxon>Xylaria</taxon>
    </lineage>
</organism>
<dbReference type="SUPFAM" id="SSF69118">
    <property type="entry name" value="AhpD-like"/>
    <property type="match status" value="1"/>
</dbReference>
<feature type="region of interest" description="Disordered" evidence="1">
    <location>
        <begin position="162"/>
        <end position="181"/>
    </location>
</feature>
<dbReference type="Proteomes" id="UP000286045">
    <property type="component" value="Unassembled WGS sequence"/>
</dbReference>